<dbReference type="EMBL" id="CAMXCT030000228">
    <property type="protein sequence ID" value="CAL4763183.1"/>
    <property type="molecule type" value="Genomic_DNA"/>
</dbReference>
<protein>
    <submittedName>
        <fullName evidence="4">Reverse transcriptase domain-containing protein</fullName>
    </submittedName>
</protein>
<feature type="region of interest" description="Disordered" evidence="1">
    <location>
        <begin position="1093"/>
        <end position="1112"/>
    </location>
</feature>
<feature type="region of interest" description="Disordered" evidence="1">
    <location>
        <begin position="409"/>
        <end position="432"/>
    </location>
</feature>
<dbReference type="GO" id="GO:0003677">
    <property type="term" value="F:DNA binding"/>
    <property type="evidence" value="ECO:0007669"/>
    <property type="project" value="InterPro"/>
</dbReference>
<dbReference type="Proteomes" id="UP001152797">
    <property type="component" value="Unassembled WGS sequence"/>
</dbReference>
<dbReference type="SUPFAM" id="SSF56349">
    <property type="entry name" value="DNA breaking-rejoining enzymes"/>
    <property type="match status" value="1"/>
</dbReference>
<evidence type="ECO:0000313" key="4">
    <source>
        <dbReference type="EMBL" id="CAL4763183.1"/>
    </source>
</evidence>
<dbReference type="OrthoDB" id="433470at2759"/>
<feature type="compositionally biased region" description="Acidic residues" evidence="1">
    <location>
        <begin position="1097"/>
        <end position="1112"/>
    </location>
</feature>
<feature type="region of interest" description="Disordered" evidence="1">
    <location>
        <begin position="370"/>
        <end position="395"/>
    </location>
</feature>
<reference evidence="2" key="1">
    <citation type="submission" date="2022-10" db="EMBL/GenBank/DDBJ databases">
        <authorList>
            <person name="Chen Y."/>
            <person name="Dougan E. K."/>
            <person name="Chan C."/>
            <person name="Rhodes N."/>
            <person name="Thang M."/>
        </authorList>
    </citation>
    <scope>NUCLEOTIDE SEQUENCE</scope>
</reference>
<name>A0A9P1BM61_9DINO</name>
<proteinExistence type="predicted"/>
<keyword evidence="4" id="KW-0695">RNA-directed DNA polymerase</keyword>
<gene>
    <name evidence="2" type="ORF">C1SCF055_LOCUS4147</name>
</gene>
<dbReference type="PANTHER" id="PTHR33050">
    <property type="entry name" value="REVERSE TRANSCRIPTASE DOMAIN-CONTAINING PROTEIN"/>
    <property type="match status" value="1"/>
</dbReference>
<dbReference type="SUPFAM" id="SSF56672">
    <property type="entry name" value="DNA/RNA polymerases"/>
    <property type="match status" value="1"/>
</dbReference>
<dbReference type="GO" id="GO:0003964">
    <property type="term" value="F:RNA-directed DNA polymerase activity"/>
    <property type="evidence" value="ECO:0007669"/>
    <property type="project" value="UniProtKB-KW"/>
</dbReference>
<feature type="compositionally biased region" description="Polar residues" evidence="1">
    <location>
        <begin position="374"/>
        <end position="387"/>
    </location>
</feature>
<keyword evidence="4" id="KW-0808">Transferase</keyword>
<sequence length="2201" mass="243314">MTSQRPLNALEDLFASCNVRFAILLVLENETKDAAFQNALAACERCRLGHLALSHDGSDRWMLLTDTESVAITPGLQDVPVHLDDFGKYLDDSICRATLPVEGPLSLRLLPYRVTDAGADGGVMLYVNANHAICDGRSLMHFLGCASNALPAQQFSKKWQELGALTDWKEMVAEGKLERWDDDPPYLCSKNQILNIKELCLEHSSKGDECLRFDLSNTNLQSLRQRLNVEAEGATLTGFLIALFMRCLAAEYAGSEARDLAVSVLVDLRGYLSPTDESGDQQLPQAHGTVTVIDSIEAISADGGDATIETIWQKAIEMTSQLRERVARGEAHRSALTMTEGRFDAGPPEATIELSNLGGIKEITSVLQERLSAPATSRPETGTSGAQGSAGPINEQGLVKRWKSRFGGAANAADESPTSMPVSLPEDLESGDDVFGSTGAQFEMTGEQFEPMHSWDDFEHLESCAKDANTFPPVFPGSCAAQRDTGGHVKFVDKGTSSAKMEPGRLERVASAAPPGIVSEALRLTDKKTLLYPWEKGRLGRIFGQQGRLSLKKPRLNPGVNNFVNVGIGISDGFHLDGTVTVQTTLHEAALYKAVVKNIVGCTFTEERASQREHALHQWWDLLRLNMSASDPGRAAVQEKGLSDVFRYGLELLDATFGLKSPGTLLKRLCAIKLFNQWQMRNFTETWIPFSEQRVWAYMRDLKETKAPASRAVSLLESIRFCHYVLKVDGALSVLESLRVKGLAAQLYANKKPWHPSDVLTVNEVEFLHHCFKDQNVCEVDRIFIGHLLHMLYARARFSDLLAVTELFIDAEGAYIEVSATLHKGARSMDAKSKLLPIVAPAVGINGDSWAKEYLELRHKVGLKDPGSTATPMLLAPKPGAIGWEDRYITSQELNAFLKRIFASGGRPIAGRKITTHSLKATGLSWCSKLGISEEHRAILARHAKSVQGATVLYSRDLLSSALRSFERVLQSIKGQTFHPGKSRSGMITPARATPAGAPSTPLLPVAPVLGTMGAAATPFGAAGEPLVRDVQEVGKQADLEHLHDRFMAGYDDYSPGTAVNSPAVKEEFVWPDLEWDGAVIDLEEQHDLLTAWQSGSEEESSGCSDSSEDTDFEWDLDEEDDAEVPKRGGVVVKWYINVKTNVIHEKRNETTFRCGRPLGQTYVAVPALTGIQDSEAHFIARATEYGLPRRLHFESEVVLTSTIRASVESPDPGTPKTVPFAEKTARMDELRGRFQGLNIHGIGEPSHALLDEVCSQFETRVLKYVEPQRCTSRELEITTGRSDKKLKLDAGTLAIKETRTVPDEAISTTFHLSQCLKRRGLAYEFANLISFRAHELYTEKLLKHLSVEPPMGFQAATLAQILRADREVFSFMAQEVQDIRPGADDVRPLDASLERALRDYTVAFHLVPLPKFAMREDTSQQTRKHGSEPYAPPPNPSKGKGKGKFKGGKTSGSNAVSIKVLMQLCLSCFVERLALVTPWVERDFQELSVEQVHQACAYGSKRPKWTKLVANFSEIQQIDKTCPGNHQHEPWGIHLQGSKRVFATALEALTSKHPLDVALALPCELREAVDYNLKTPAHKIALERARFLATWAKRAKELAKDELRLKESMDPEVARAVSSKRILLFEEILKSTSFPDMDVVNELKQGAKLTGTVDETGMLPGKFIPALSTVEELCANAARIRPNLIAEASGSGDSHIDEVVWTKTLEEVEKGWLLGPLQQCEVPDSHPISRRFGLLQKKGKVRLIDDYTESGVNTCVTTVESPVLHTIDVACALLALWFDTCEELELNSAVVARTFDLTSAYRQVALSSEGKKFSCIRVFDPNSGRMQLFRSLVLPFGAIRSVHAFLRLARAIWWIGVVGCRILWTSFYDDYIAFSSPALITCTETTISSLFKLLGWAFAEEGDKCSPFDNLCEALGVMFDLHNSCRGSVFVKNTESRVRELCDDLQEIITGNVLSSKQAQRLRGRMQFAEAQMFGRTGRRCLRVLSDFAEGRRHKLQTKDIFFLRLFRELLQSNVPREIKSLCKENVIIFTDACYEPTDRIWPCGLGGVLCIDGELEFFSVPVDRNGRNALGEASKKQIIFEAETLAAVLAFALWKERFSNRRCVIFVDNEGTKFSLLKGSSDNSTLDLLAGVCQIPEGAKLYTAQRFDGYEGVSCMIHSEGNKAGAMRWSVSLGQGLDSKLLRRVFEAAKEQLCGMAEA</sequence>
<accession>A0A9P1BM61</accession>
<dbReference type="InterPro" id="IPR011010">
    <property type="entry name" value="DNA_brk_join_enz"/>
</dbReference>
<evidence type="ECO:0000313" key="5">
    <source>
        <dbReference type="Proteomes" id="UP001152797"/>
    </source>
</evidence>
<reference evidence="3" key="2">
    <citation type="submission" date="2024-04" db="EMBL/GenBank/DDBJ databases">
        <authorList>
            <person name="Chen Y."/>
            <person name="Shah S."/>
            <person name="Dougan E. K."/>
            <person name="Thang M."/>
            <person name="Chan C."/>
        </authorList>
    </citation>
    <scope>NUCLEOTIDE SEQUENCE [LARGE SCALE GENOMIC DNA]</scope>
</reference>
<keyword evidence="5" id="KW-1185">Reference proteome</keyword>
<dbReference type="EMBL" id="CAMXCT010000228">
    <property type="protein sequence ID" value="CAI3975871.1"/>
    <property type="molecule type" value="Genomic_DNA"/>
</dbReference>
<feature type="region of interest" description="Disordered" evidence="1">
    <location>
        <begin position="1416"/>
        <end position="1451"/>
    </location>
</feature>
<dbReference type="InterPro" id="IPR052055">
    <property type="entry name" value="Hepadnavirus_pol/RT"/>
</dbReference>
<dbReference type="Pfam" id="PF02458">
    <property type="entry name" value="Transferase"/>
    <property type="match status" value="1"/>
</dbReference>
<comment type="caution">
    <text evidence="2">The sequence shown here is derived from an EMBL/GenBank/DDBJ whole genome shotgun (WGS) entry which is preliminary data.</text>
</comment>
<evidence type="ECO:0000313" key="3">
    <source>
        <dbReference type="EMBL" id="CAL1129246.1"/>
    </source>
</evidence>
<dbReference type="EMBL" id="CAMXCT020000228">
    <property type="protein sequence ID" value="CAL1129246.1"/>
    <property type="molecule type" value="Genomic_DNA"/>
</dbReference>
<keyword evidence="4" id="KW-0548">Nucleotidyltransferase</keyword>
<evidence type="ECO:0000256" key="1">
    <source>
        <dbReference type="SAM" id="MobiDB-lite"/>
    </source>
</evidence>
<dbReference type="PANTHER" id="PTHR33050:SF7">
    <property type="entry name" value="RIBONUCLEASE H"/>
    <property type="match status" value="1"/>
</dbReference>
<dbReference type="InterPro" id="IPR043502">
    <property type="entry name" value="DNA/RNA_pol_sf"/>
</dbReference>
<organism evidence="2">
    <name type="scientific">Cladocopium goreaui</name>
    <dbReference type="NCBI Taxonomy" id="2562237"/>
    <lineage>
        <taxon>Eukaryota</taxon>
        <taxon>Sar</taxon>
        <taxon>Alveolata</taxon>
        <taxon>Dinophyceae</taxon>
        <taxon>Suessiales</taxon>
        <taxon>Symbiodiniaceae</taxon>
        <taxon>Cladocopium</taxon>
    </lineage>
</organism>
<evidence type="ECO:0000313" key="2">
    <source>
        <dbReference type="EMBL" id="CAI3975871.1"/>
    </source>
</evidence>